<dbReference type="GO" id="GO:0006955">
    <property type="term" value="P:immune response"/>
    <property type="evidence" value="ECO:0007669"/>
    <property type="project" value="InterPro"/>
</dbReference>
<reference evidence="21" key="3">
    <citation type="submission" date="2025-09" db="UniProtKB">
        <authorList>
            <consortium name="Ensembl"/>
        </authorList>
    </citation>
    <scope>IDENTIFICATION</scope>
</reference>
<dbReference type="CTD" id="959"/>
<dbReference type="SUPFAM" id="SSF49842">
    <property type="entry name" value="TNF-like"/>
    <property type="match status" value="1"/>
</dbReference>
<keyword evidence="8" id="KW-0202">Cytokine</keyword>
<dbReference type="GO" id="GO:0005615">
    <property type="term" value="C:extracellular space"/>
    <property type="evidence" value="ECO:0000318"/>
    <property type="project" value="GO_Central"/>
</dbReference>
<dbReference type="InterPro" id="IPR008983">
    <property type="entry name" value="Tumour_necrosis_fac-like_dom"/>
</dbReference>
<evidence type="ECO:0000256" key="8">
    <source>
        <dbReference type="ARBA" id="ARBA00022514"/>
    </source>
</evidence>
<dbReference type="PANTHER" id="PTHR11471">
    <property type="entry name" value="TUMOR NECROSIS FACTOR FAMILY MEMBER"/>
    <property type="match status" value="1"/>
</dbReference>
<dbReference type="InterPro" id="IPR006052">
    <property type="entry name" value="TNF_dom"/>
</dbReference>
<dbReference type="GO" id="GO:0005125">
    <property type="term" value="F:cytokine activity"/>
    <property type="evidence" value="ECO:0000318"/>
    <property type="project" value="GO_Central"/>
</dbReference>
<organism evidence="21 22">
    <name type="scientific">Lepisosteus oculatus</name>
    <name type="common">Spotted gar</name>
    <dbReference type="NCBI Taxonomy" id="7918"/>
    <lineage>
        <taxon>Eukaryota</taxon>
        <taxon>Metazoa</taxon>
        <taxon>Chordata</taxon>
        <taxon>Craniata</taxon>
        <taxon>Vertebrata</taxon>
        <taxon>Euteleostomi</taxon>
        <taxon>Actinopterygii</taxon>
        <taxon>Neopterygii</taxon>
        <taxon>Holostei</taxon>
        <taxon>Semionotiformes</taxon>
        <taxon>Lepisosteidae</taxon>
        <taxon>Lepisosteus</taxon>
    </lineage>
</organism>
<evidence type="ECO:0000256" key="16">
    <source>
        <dbReference type="ARBA" id="ARBA00033257"/>
    </source>
</evidence>
<feature type="domain" description="THD" evidence="20">
    <location>
        <begin position="124"/>
        <end position="260"/>
    </location>
</feature>
<evidence type="ECO:0000256" key="12">
    <source>
        <dbReference type="ARBA" id="ARBA00022989"/>
    </source>
</evidence>
<comment type="subcellular location">
    <subcellularLocation>
        <location evidence="2">Cell membrane</location>
        <topology evidence="2">Single-pass membrane protein</topology>
    </subcellularLocation>
    <subcellularLocation>
        <location evidence="3">Cell surface</location>
    </subcellularLocation>
    <subcellularLocation>
        <location evidence="17">Endomembrane system</location>
        <topology evidence="17">Single-pass type II membrane protein</topology>
    </subcellularLocation>
    <subcellularLocation>
        <location evidence="4">Secreted</location>
    </subcellularLocation>
</comment>
<dbReference type="GO" id="GO:0005886">
    <property type="term" value="C:plasma membrane"/>
    <property type="evidence" value="ECO:0007669"/>
    <property type="project" value="UniProtKB-SubCell"/>
</dbReference>
<evidence type="ECO:0000256" key="19">
    <source>
        <dbReference type="SAM" id="Phobius"/>
    </source>
</evidence>
<evidence type="ECO:0000256" key="11">
    <source>
        <dbReference type="ARBA" id="ARBA00022968"/>
    </source>
</evidence>
<evidence type="ECO:0000256" key="10">
    <source>
        <dbReference type="ARBA" id="ARBA00022692"/>
    </source>
</evidence>
<dbReference type="Pfam" id="PF00229">
    <property type="entry name" value="TNF"/>
    <property type="match status" value="1"/>
</dbReference>
<evidence type="ECO:0000313" key="21">
    <source>
        <dbReference type="Ensembl" id="ENSLOCP00000018614.1"/>
    </source>
</evidence>
<dbReference type="OrthoDB" id="8667946at2759"/>
<dbReference type="Ensembl" id="ENSLOCT00000018646.1">
    <property type="protein sequence ID" value="ENSLOCP00000018614.1"/>
    <property type="gene ID" value="ENSLOCG00000015124.1"/>
</dbReference>
<accession>W5NDA5</accession>
<dbReference type="HOGENOM" id="CLU_093203_0_0_1"/>
<keyword evidence="22" id="KW-1185">Reference proteome</keyword>
<evidence type="ECO:0000256" key="13">
    <source>
        <dbReference type="ARBA" id="ARBA00023136"/>
    </source>
</evidence>
<keyword evidence="7" id="KW-1003">Cell membrane</keyword>
<protein>
    <recommendedName>
        <fullName evidence="6">CD40 ligand</fullName>
    </recommendedName>
    <alternativeName>
        <fullName evidence="16">Tumor necrosis factor ligand superfamily member 5</fullName>
    </alternativeName>
</protein>
<evidence type="ECO:0000256" key="15">
    <source>
        <dbReference type="ARBA" id="ARBA00023180"/>
    </source>
</evidence>
<comment type="function">
    <text evidence="1">Acts as a ligand for integrins, specifically ITGA5:ITGB1 and ITGAV:ITGB3; both integrins and the CD40 receptor are required for activation of CD40-CD40LG signaling, which have cell-type dependent effects, such as B-cell activation, NF-kappa-B signaling and anti-apoptotic signaling.</text>
</comment>
<evidence type="ECO:0000256" key="5">
    <source>
        <dbReference type="ARBA" id="ARBA00008670"/>
    </source>
</evidence>
<evidence type="ECO:0000256" key="6">
    <source>
        <dbReference type="ARBA" id="ARBA00014276"/>
    </source>
</evidence>
<comment type="similarity">
    <text evidence="5">Belongs to the tumor necrosis factor family.</text>
</comment>
<dbReference type="InParanoid" id="W5NDA5"/>
<dbReference type="GO" id="GO:0005164">
    <property type="term" value="F:tumor necrosis factor receptor binding"/>
    <property type="evidence" value="ECO:0007669"/>
    <property type="project" value="InterPro"/>
</dbReference>
<dbReference type="PROSITE" id="PS50049">
    <property type="entry name" value="THD_2"/>
    <property type="match status" value="1"/>
</dbReference>
<keyword evidence="11" id="KW-0735">Signal-anchor</keyword>
<dbReference type="GO" id="GO:2001238">
    <property type="term" value="P:positive regulation of extrinsic apoptotic signaling pathway"/>
    <property type="evidence" value="ECO:0000318"/>
    <property type="project" value="GO_Central"/>
</dbReference>
<evidence type="ECO:0000256" key="7">
    <source>
        <dbReference type="ARBA" id="ARBA00022475"/>
    </source>
</evidence>
<dbReference type="GO" id="GO:0002682">
    <property type="term" value="P:regulation of immune system process"/>
    <property type="evidence" value="ECO:0007669"/>
    <property type="project" value="UniProtKB-ARBA"/>
</dbReference>
<dbReference type="RefSeq" id="XP_006633058.1">
    <property type="nucleotide sequence ID" value="XM_006632995.3"/>
</dbReference>
<dbReference type="KEGG" id="loc:102698143"/>
<dbReference type="GO" id="GO:0010468">
    <property type="term" value="P:regulation of gene expression"/>
    <property type="evidence" value="ECO:0007669"/>
    <property type="project" value="UniProtKB-ARBA"/>
</dbReference>
<feature type="region of interest" description="Disordered" evidence="18">
    <location>
        <begin position="1"/>
        <end position="21"/>
    </location>
</feature>
<evidence type="ECO:0000313" key="22">
    <source>
        <dbReference type="Proteomes" id="UP000018468"/>
    </source>
</evidence>
<dbReference type="FunFam" id="2.60.120.40:FF:000013">
    <property type="entry name" value="CD40 ligand"/>
    <property type="match status" value="1"/>
</dbReference>
<dbReference type="eggNOG" id="ENOG502S5TC">
    <property type="taxonomic scope" value="Eukaryota"/>
</dbReference>
<reference evidence="21" key="2">
    <citation type="submission" date="2025-08" db="UniProtKB">
        <authorList>
            <consortium name="Ensembl"/>
        </authorList>
    </citation>
    <scope>IDENTIFICATION</scope>
</reference>
<dbReference type="GeneTree" id="ENSGT01130000278318"/>
<dbReference type="GO" id="GO:0007166">
    <property type="term" value="P:cell surface receptor signaling pathway"/>
    <property type="evidence" value="ECO:0000318"/>
    <property type="project" value="GO_Central"/>
</dbReference>
<keyword evidence="10 19" id="KW-0812">Transmembrane</keyword>
<evidence type="ECO:0000256" key="1">
    <source>
        <dbReference type="ARBA" id="ARBA00002725"/>
    </source>
</evidence>
<dbReference type="AlphaFoldDB" id="W5NDA5"/>
<name>W5NDA5_LEPOC</name>
<dbReference type="Proteomes" id="UP000018468">
    <property type="component" value="Linkage group LG7"/>
</dbReference>
<keyword evidence="14" id="KW-1015">Disulfide bond</keyword>
<dbReference type="OMA" id="QLSVWVQ"/>
<keyword evidence="15" id="KW-0325">Glycoprotein</keyword>
<dbReference type="PANTHER" id="PTHR11471:SF57">
    <property type="entry name" value="CD154"/>
    <property type="match status" value="1"/>
</dbReference>
<dbReference type="Gene3D" id="2.60.120.40">
    <property type="match status" value="1"/>
</dbReference>
<evidence type="ECO:0000256" key="4">
    <source>
        <dbReference type="ARBA" id="ARBA00004613"/>
    </source>
</evidence>
<dbReference type="SMART" id="SM00207">
    <property type="entry name" value="TNF"/>
    <property type="match status" value="1"/>
</dbReference>
<keyword evidence="13 19" id="KW-0472">Membrane</keyword>
<evidence type="ECO:0000256" key="3">
    <source>
        <dbReference type="ARBA" id="ARBA00004241"/>
    </source>
</evidence>
<dbReference type="GO" id="GO:0012505">
    <property type="term" value="C:endomembrane system"/>
    <property type="evidence" value="ECO:0007669"/>
    <property type="project" value="UniProtKB-SubCell"/>
</dbReference>
<evidence type="ECO:0000259" key="20">
    <source>
        <dbReference type="PROSITE" id="PS50049"/>
    </source>
</evidence>
<evidence type="ECO:0000256" key="17">
    <source>
        <dbReference type="ARBA" id="ARBA00060399"/>
    </source>
</evidence>
<keyword evidence="12 19" id="KW-1133">Transmembrane helix</keyword>
<evidence type="ECO:0000256" key="9">
    <source>
        <dbReference type="ARBA" id="ARBA00022525"/>
    </source>
</evidence>
<evidence type="ECO:0000256" key="14">
    <source>
        <dbReference type="ARBA" id="ARBA00023157"/>
    </source>
</evidence>
<dbReference type="GO" id="GO:0043123">
    <property type="term" value="P:positive regulation of canonical NF-kappaB signal transduction"/>
    <property type="evidence" value="ECO:0000318"/>
    <property type="project" value="GO_Central"/>
</dbReference>
<proteinExistence type="inferred from homology"/>
<dbReference type="GeneID" id="102698143"/>
<evidence type="ECO:0000256" key="18">
    <source>
        <dbReference type="SAM" id="MobiDB-lite"/>
    </source>
</evidence>
<keyword evidence="9" id="KW-0964">Secreted</keyword>
<dbReference type="Bgee" id="ENSLOCG00000015124">
    <property type="expression patterns" value="Expressed in intestine and 6 other cell types or tissues"/>
</dbReference>
<reference evidence="22" key="1">
    <citation type="submission" date="2011-12" db="EMBL/GenBank/DDBJ databases">
        <title>The Draft Genome of Lepisosteus oculatus.</title>
        <authorList>
            <consortium name="The Broad Institute Genome Assembly &amp; Analysis Group"/>
            <consortium name="Computational R&amp;D Group"/>
            <consortium name="and Sequencing Platform"/>
            <person name="Di Palma F."/>
            <person name="Alfoldi J."/>
            <person name="Johnson J."/>
            <person name="Berlin A."/>
            <person name="Gnerre S."/>
            <person name="Jaffe D."/>
            <person name="MacCallum I."/>
            <person name="Young S."/>
            <person name="Walker B.J."/>
            <person name="Lander E.S."/>
            <person name="Lindblad-Toh K."/>
        </authorList>
    </citation>
    <scope>NUCLEOTIDE SEQUENCE [LARGE SCALE GENOMIC DNA]</scope>
</reference>
<evidence type="ECO:0000256" key="2">
    <source>
        <dbReference type="ARBA" id="ARBA00004162"/>
    </source>
</evidence>
<feature type="transmembrane region" description="Helical" evidence="19">
    <location>
        <begin position="30"/>
        <end position="53"/>
    </location>
</feature>
<dbReference type="STRING" id="7918.ENSLOCP00000018614"/>
<dbReference type="FunCoup" id="W5NDA5">
    <property type="interactions" value="893"/>
</dbReference>
<sequence length="260" mass="29417">MINTYNTTLPPPLPPRQMARVSSGSPTRPVIWFLSAVILVHMVVSVIMFMYLFRKVEEFQTLVSNHDDLILLRRLHQCEAQTQDKSSLLDCAKVVSKFQSLLSKASTMQESLQAGLKGDRPTTAVAHLRVKKNPGSPTGNKITQWSEDHSLLKNVDFDSFRSMIRITTPGIYYIYSQVTFSKTQDKAPVVQNVMKEWKGQESTLLTASSSLSNSRDPSLYTIYQGGVFELKKDEYLYVKVTNLSLVNFNENSTMFGLFMV</sequence>
<dbReference type="EMBL" id="AHAT01016986">
    <property type="status" value="NOT_ANNOTATED_CDS"/>
    <property type="molecule type" value="Genomic_DNA"/>
</dbReference>
<dbReference type="GO" id="GO:0009986">
    <property type="term" value="C:cell surface"/>
    <property type="evidence" value="ECO:0007669"/>
    <property type="project" value="UniProtKB-SubCell"/>
</dbReference>